<proteinExistence type="predicted"/>
<reference evidence="2" key="1">
    <citation type="journal article" date="2020" name="Nature">
        <title>Giant virus diversity and host interactions through global metagenomics.</title>
        <authorList>
            <person name="Schulz F."/>
            <person name="Roux S."/>
            <person name="Paez-Espino D."/>
            <person name="Jungbluth S."/>
            <person name="Walsh D.A."/>
            <person name="Denef V.J."/>
            <person name="McMahon K.D."/>
            <person name="Konstantinidis K.T."/>
            <person name="Eloe-Fadrosh E.A."/>
            <person name="Kyrpides N.C."/>
            <person name="Woyke T."/>
        </authorList>
    </citation>
    <scope>NUCLEOTIDE SEQUENCE</scope>
    <source>
        <strain evidence="2">GVMAG-S-ERX555907-102</strain>
    </source>
</reference>
<dbReference type="Gene3D" id="3.40.250.10">
    <property type="entry name" value="Rhodanese-like domain"/>
    <property type="match status" value="1"/>
</dbReference>
<dbReference type="SUPFAM" id="SSF52821">
    <property type="entry name" value="Rhodanese/Cell cycle control phosphatase"/>
    <property type="match status" value="1"/>
</dbReference>
<dbReference type="InterPro" id="IPR001763">
    <property type="entry name" value="Rhodanese-like_dom"/>
</dbReference>
<organism evidence="2">
    <name type="scientific">viral metagenome</name>
    <dbReference type="NCBI Taxonomy" id="1070528"/>
    <lineage>
        <taxon>unclassified sequences</taxon>
        <taxon>metagenomes</taxon>
        <taxon>organismal metagenomes</taxon>
    </lineage>
</organism>
<sequence length="288" mass="33285">MSGICASCLDFDMNKIVKSKDSLAPKWLSEKDYVQEFIMKSKVFANYHPQDFNVKMKLDIGKQHYGKKILYWATKENNNNNNLSINDAKTSYGNFSNSGVASVDKNGVVVLKFSCPQIYRTTPAYSSTPQSYYRHLHFVISNGEKDKWMGQIYTKIVVCKFGLKDSLQMLKSGNYVFINALPCESYGKDHIPNTYNLTHKQVKKMNQRELFEWFKKVVKLHYPNIHKEITSKSINIKEIPIVAYCAHEKCNASELLLEELLKKGMVNVYDYSGGMKEYRKSQINNKLF</sequence>
<dbReference type="AlphaFoldDB" id="A0A6C0KZG6"/>
<dbReference type="EMBL" id="MN741011">
    <property type="protein sequence ID" value="QHU22556.1"/>
    <property type="molecule type" value="Genomic_DNA"/>
</dbReference>
<dbReference type="Pfam" id="PF00581">
    <property type="entry name" value="Rhodanese"/>
    <property type="match status" value="1"/>
</dbReference>
<protein>
    <recommendedName>
        <fullName evidence="1">Rhodanese domain-containing protein</fullName>
    </recommendedName>
</protein>
<dbReference type="PROSITE" id="PS50206">
    <property type="entry name" value="RHODANESE_3"/>
    <property type="match status" value="1"/>
</dbReference>
<evidence type="ECO:0000313" key="2">
    <source>
        <dbReference type="EMBL" id="QHU22556.1"/>
    </source>
</evidence>
<feature type="domain" description="Rhodanese" evidence="1">
    <location>
        <begin position="240"/>
        <end position="283"/>
    </location>
</feature>
<dbReference type="InterPro" id="IPR036873">
    <property type="entry name" value="Rhodanese-like_dom_sf"/>
</dbReference>
<accession>A0A6C0KZG6</accession>
<evidence type="ECO:0000259" key="1">
    <source>
        <dbReference type="PROSITE" id="PS50206"/>
    </source>
</evidence>
<name>A0A6C0KZG6_9ZZZZ</name>
<dbReference type="CDD" id="cd00158">
    <property type="entry name" value="RHOD"/>
    <property type="match status" value="1"/>
</dbReference>